<sequence length="151" mass="17470">MDNNFDFLVGTWTSKQRRLREILNGCDEWYEFTGDLKCWSIWDGAGNIDEVTFPDQGYSGVTVRLYDAKTDEWSLYWASSRSPMALPPQVGRFVDGRGEFYADDVFNGEKIKVVFIWSNITATTARWEQAFSRDGGETWETNWVADFTRTS</sequence>
<dbReference type="HOGENOM" id="CLU_112381_0_0_11"/>
<dbReference type="EMBL" id="CP001778">
    <property type="protein sequence ID" value="ADD39795.1"/>
    <property type="molecule type" value="Genomic_DNA"/>
</dbReference>
<evidence type="ECO:0000313" key="1">
    <source>
        <dbReference type="EMBL" id="ADD39795.1"/>
    </source>
</evidence>
<protein>
    <recommendedName>
        <fullName evidence="3">DUF1579 domain-containing protein</fullName>
    </recommendedName>
</protein>
<name>D3Q0D1_STANL</name>
<evidence type="ECO:0000313" key="2">
    <source>
        <dbReference type="Proteomes" id="UP000000844"/>
    </source>
</evidence>
<dbReference type="eggNOG" id="ENOG5032TID">
    <property type="taxonomic scope" value="Bacteria"/>
</dbReference>
<keyword evidence="2" id="KW-1185">Reference proteome</keyword>
<gene>
    <name evidence="1" type="ordered locus">Snas_0073</name>
</gene>
<dbReference type="RefSeq" id="WP_013015366.1">
    <property type="nucleotide sequence ID" value="NC_013947.1"/>
</dbReference>
<evidence type="ECO:0008006" key="3">
    <source>
        <dbReference type="Google" id="ProtNLM"/>
    </source>
</evidence>
<proteinExistence type="predicted"/>
<dbReference type="STRING" id="446470.Snas_0073"/>
<reference evidence="1 2" key="1">
    <citation type="journal article" date="2009" name="Stand. Genomic Sci.">
        <title>Complete genome sequence of Stackebrandtia nassauensis type strain (LLR-40K-21).</title>
        <authorList>
            <person name="Munk C."/>
            <person name="Lapidus A."/>
            <person name="Copeland A."/>
            <person name="Jando M."/>
            <person name="Mayilraj S."/>
            <person name="Glavina Del Rio T."/>
            <person name="Nolan M."/>
            <person name="Chen F."/>
            <person name="Lucas S."/>
            <person name="Tice H."/>
            <person name="Cheng J.F."/>
            <person name="Han C."/>
            <person name="Detter J.C."/>
            <person name="Bruce D."/>
            <person name="Goodwin L."/>
            <person name="Chain P."/>
            <person name="Pitluck S."/>
            <person name="Goker M."/>
            <person name="Ovchinikova G."/>
            <person name="Pati A."/>
            <person name="Ivanova N."/>
            <person name="Mavromatis K."/>
            <person name="Chen A."/>
            <person name="Palaniappan K."/>
            <person name="Land M."/>
            <person name="Hauser L."/>
            <person name="Chang Y.J."/>
            <person name="Jeffries C.D."/>
            <person name="Bristow J."/>
            <person name="Eisen J.A."/>
            <person name="Markowitz V."/>
            <person name="Hugenholtz P."/>
            <person name="Kyrpides N.C."/>
            <person name="Klenk H.P."/>
        </authorList>
    </citation>
    <scope>NUCLEOTIDE SEQUENCE [LARGE SCALE GENOMIC DNA]</scope>
    <source>
        <strain evidence="2">DSM 44728 / CIP 108903 / NRRL B-16338 / NBRC 102104 / LLR-40K-21</strain>
    </source>
</reference>
<organism evidence="1 2">
    <name type="scientific">Stackebrandtia nassauensis (strain DSM 44728 / CIP 108903 / NRRL B-16338 / NBRC 102104 / LLR-40K-21)</name>
    <dbReference type="NCBI Taxonomy" id="446470"/>
    <lineage>
        <taxon>Bacteria</taxon>
        <taxon>Bacillati</taxon>
        <taxon>Actinomycetota</taxon>
        <taxon>Actinomycetes</taxon>
        <taxon>Glycomycetales</taxon>
        <taxon>Glycomycetaceae</taxon>
        <taxon>Stackebrandtia</taxon>
    </lineage>
</organism>
<dbReference type="AlphaFoldDB" id="D3Q0D1"/>
<accession>D3Q0D1</accession>
<dbReference type="OrthoDB" id="9814791at2"/>
<dbReference type="Proteomes" id="UP000000844">
    <property type="component" value="Chromosome"/>
</dbReference>
<dbReference type="KEGG" id="sna:Snas_0073"/>